<dbReference type="EMBL" id="NBNE01001161">
    <property type="protein sequence ID" value="OWZ15275.1"/>
    <property type="molecule type" value="Genomic_DNA"/>
</dbReference>
<evidence type="ECO:0008006" key="4">
    <source>
        <dbReference type="Google" id="ProtNLM"/>
    </source>
</evidence>
<sequence>MKRTGRMLDQTLGSRRLNNREDLTETIGSSSKITLIVSHDDSMRPVGRCKFCKQVHEPRRCEVFQELTKLARTKVNKKDIAPELQPYYSVNL</sequence>
<evidence type="ECO:0000313" key="3">
    <source>
        <dbReference type="Proteomes" id="UP000198211"/>
    </source>
</evidence>
<keyword evidence="3" id="KW-1185">Reference proteome</keyword>
<gene>
    <name evidence="2" type="ORF">PHMEG_00011127</name>
</gene>
<organism evidence="2 3">
    <name type="scientific">Phytophthora megakarya</name>
    <dbReference type="NCBI Taxonomy" id="4795"/>
    <lineage>
        <taxon>Eukaryota</taxon>
        <taxon>Sar</taxon>
        <taxon>Stramenopiles</taxon>
        <taxon>Oomycota</taxon>
        <taxon>Peronosporomycetes</taxon>
        <taxon>Peronosporales</taxon>
        <taxon>Peronosporaceae</taxon>
        <taxon>Phytophthora</taxon>
    </lineage>
</organism>
<evidence type="ECO:0000256" key="1">
    <source>
        <dbReference type="SAM" id="MobiDB-lite"/>
    </source>
</evidence>
<name>A0A225WCC6_9STRA</name>
<proteinExistence type="predicted"/>
<protein>
    <recommendedName>
        <fullName evidence="4">Eukaryotic/viral aspartic protease</fullName>
    </recommendedName>
</protein>
<dbReference type="Proteomes" id="UP000198211">
    <property type="component" value="Unassembled WGS sequence"/>
</dbReference>
<reference evidence="3" key="1">
    <citation type="submission" date="2017-03" db="EMBL/GenBank/DDBJ databases">
        <title>Phytopthora megakarya and P. palmivora, two closely related causual agents of cacao black pod achieved similar genome size and gene model numbers by different mechanisms.</title>
        <authorList>
            <person name="Ali S."/>
            <person name="Shao J."/>
            <person name="Larry D.J."/>
            <person name="Kronmiller B."/>
            <person name="Shen D."/>
            <person name="Strem M.D."/>
            <person name="Melnick R.L."/>
            <person name="Guiltinan M.J."/>
            <person name="Tyler B.M."/>
            <person name="Meinhardt L.W."/>
            <person name="Bailey B.A."/>
        </authorList>
    </citation>
    <scope>NUCLEOTIDE SEQUENCE [LARGE SCALE GENOMIC DNA]</scope>
    <source>
        <strain evidence="3">zdho120</strain>
    </source>
</reference>
<comment type="caution">
    <text evidence="2">The sequence shown here is derived from an EMBL/GenBank/DDBJ whole genome shotgun (WGS) entry which is preliminary data.</text>
</comment>
<dbReference type="AlphaFoldDB" id="A0A225WCC6"/>
<accession>A0A225WCC6</accession>
<evidence type="ECO:0000313" key="2">
    <source>
        <dbReference type="EMBL" id="OWZ15275.1"/>
    </source>
</evidence>
<feature type="region of interest" description="Disordered" evidence="1">
    <location>
        <begin position="1"/>
        <end position="24"/>
    </location>
</feature>